<dbReference type="InterPro" id="IPR033512">
    <property type="entry name" value="TFG"/>
</dbReference>
<feature type="compositionally biased region" description="Low complexity" evidence="1">
    <location>
        <begin position="290"/>
        <end position="326"/>
    </location>
</feature>
<feature type="compositionally biased region" description="Low complexity" evidence="1">
    <location>
        <begin position="363"/>
        <end position="378"/>
    </location>
</feature>
<dbReference type="InterPro" id="IPR053793">
    <property type="entry name" value="PB1-like"/>
</dbReference>
<dbReference type="InterPro" id="IPR000270">
    <property type="entry name" value="PB1_dom"/>
</dbReference>
<reference evidence="3 4" key="1">
    <citation type="submission" date="2020-04" db="EMBL/GenBank/DDBJ databases">
        <authorList>
            <person name="Alioto T."/>
            <person name="Alioto T."/>
            <person name="Gomez Garrido J."/>
        </authorList>
    </citation>
    <scope>NUCLEOTIDE SEQUENCE [LARGE SCALE GENOMIC DNA]</scope>
</reference>
<keyword evidence="4" id="KW-1185">Reference proteome</keyword>
<feature type="compositionally biased region" description="Low complexity" evidence="1">
    <location>
        <begin position="225"/>
        <end position="238"/>
    </location>
</feature>
<proteinExistence type="predicted"/>
<protein>
    <recommendedName>
        <fullName evidence="2">PB1 domain-containing protein</fullName>
    </recommendedName>
</protein>
<dbReference type="EMBL" id="CADEPI010000073">
    <property type="protein sequence ID" value="CAB3372535.1"/>
    <property type="molecule type" value="Genomic_DNA"/>
</dbReference>
<dbReference type="InterPro" id="IPR034857">
    <property type="entry name" value="PB1_TFG"/>
</dbReference>
<dbReference type="Pfam" id="PF00564">
    <property type="entry name" value="PB1"/>
    <property type="match status" value="1"/>
</dbReference>
<dbReference type="OrthoDB" id="1594986at2759"/>
<comment type="caution">
    <text evidence="3">The sequence shown here is derived from an EMBL/GenBank/DDBJ whole genome shotgun (WGS) entry which is preliminary data.</text>
</comment>
<dbReference type="PROSITE" id="PS51745">
    <property type="entry name" value="PB1"/>
    <property type="match status" value="1"/>
</dbReference>
<feature type="region of interest" description="Disordered" evidence="1">
    <location>
        <begin position="127"/>
        <end position="378"/>
    </location>
</feature>
<feature type="compositionally biased region" description="Low complexity" evidence="1">
    <location>
        <begin position="179"/>
        <end position="189"/>
    </location>
</feature>
<dbReference type="GO" id="GO:0070971">
    <property type="term" value="C:endoplasmic reticulum exit site"/>
    <property type="evidence" value="ECO:0007669"/>
    <property type="project" value="TreeGrafter"/>
</dbReference>
<evidence type="ECO:0000256" key="1">
    <source>
        <dbReference type="SAM" id="MobiDB-lite"/>
    </source>
</evidence>
<dbReference type="PANTHER" id="PTHR15335">
    <property type="entry name" value="PROTEIN TFG"/>
    <property type="match status" value="1"/>
</dbReference>
<dbReference type="SUPFAM" id="SSF54277">
    <property type="entry name" value="CAD &amp; PB1 domains"/>
    <property type="match status" value="1"/>
</dbReference>
<dbReference type="Proteomes" id="UP000494165">
    <property type="component" value="Unassembled WGS sequence"/>
</dbReference>
<feature type="compositionally biased region" description="Pro residues" evidence="1">
    <location>
        <begin position="202"/>
        <end position="224"/>
    </location>
</feature>
<dbReference type="GO" id="GO:0042802">
    <property type="term" value="F:identical protein binding"/>
    <property type="evidence" value="ECO:0007669"/>
    <property type="project" value="InterPro"/>
</dbReference>
<accession>A0A8S1CPR0</accession>
<evidence type="ECO:0000259" key="2">
    <source>
        <dbReference type="PROSITE" id="PS51745"/>
    </source>
</evidence>
<feature type="compositionally biased region" description="Low complexity" evidence="1">
    <location>
        <begin position="346"/>
        <end position="355"/>
    </location>
</feature>
<dbReference type="CDD" id="cd06401">
    <property type="entry name" value="PB1_TFG"/>
    <property type="match status" value="1"/>
</dbReference>
<dbReference type="AlphaFoldDB" id="A0A8S1CPR0"/>
<gene>
    <name evidence="3" type="ORF">CLODIP_2_CD12846</name>
</gene>
<evidence type="ECO:0000313" key="4">
    <source>
        <dbReference type="Proteomes" id="UP000494165"/>
    </source>
</evidence>
<name>A0A8S1CPR0_9INSE</name>
<dbReference type="GO" id="GO:0048208">
    <property type="term" value="P:COPII vesicle coating"/>
    <property type="evidence" value="ECO:0007669"/>
    <property type="project" value="InterPro"/>
</dbReference>
<dbReference type="PANTHER" id="PTHR15335:SF7">
    <property type="entry name" value="PROTEIN TFG"/>
    <property type="match status" value="1"/>
</dbReference>
<dbReference type="SMART" id="SM00666">
    <property type="entry name" value="PB1"/>
    <property type="match status" value="1"/>
</dbReference>
<feature type="domain" description="PB1" evidence="2">
    <location>
        <begin position="6"/>
        <end position="89"/>
    </location>
</feature>
<organism evidence="3 4">
    <name type="scientific">Cloeon dipterum</name>
    <dbReference type="NCBI Taxonomy" id="197152"/>
    <lineage>
        <taxon>Eukaryota</taxon>
        <taxon>Metazoa</taxon>
        <taxon>Ecdysozoa</taxon>
        <taxon>Arthropoda</taxon>
        <taxon>Hexapoda</taxon>
        <taxon>Insecta</taxon>
        <taxon>Pterygota</taxon>
        <taxon>Palaeoptera</taxon>
        <taxon>Ephemeroptera</taxon>
        <taxon>Pisciforma</taxon>
        <taxon>Baetidae</taxon>
        <taxon>Cloeon</taxon>
    </lineage>
</organism>
<sequence>MDLSGKLIIKAQLNDDIRRIPIHNDAITYDELVLMMQRVFRGQLDNTDDITIKYKDEDGDLITIFDSSDLAFAIQYSRTLKLTLLVPGKSTHLPSQGGAKVEGVRRELRLLRDRINVLLDSLSDLRVGGASPRVGETAVGSSQEESVEESATPVAPKEFDPLQEQQNQTPAAPEEVSAPERPGPAADAPAAPPTSQSGYPTPSYPAPEAPPAVHYPPTPQPAPPQQQQQQPPHSTAPQMPSGYPQYMQWPQQPRYPTPPTSAAGQPPRFGVPQGSPAPMTQQPQPPSPYQPQSGYPGQQGPQAGAPYGGAAPRPAYMDYPQGIPSSPGAPPAGGPPRGAMYPHPPAAQGQGQPQAPVNPYSKAPQPQQNPYAPQPRFS</sequence>
<evidence type="ECO:0000313" key="3">
    <source>
        <dbReference type="EMBL" id="CAB3372535.1"/>
    </source>
</evidence>
<dbReference type="Gene3D" id="3.10.20.90">
    <property type="entry name" value="Phosphatidylinositol 3-kinase Catalytic Subunit, Chain A, domain 1"/>
    <property type="match status" value="1"/>
</dbReference>